<organism evidence="1 2">
    <name type="scientific">Murimonas intestini</name>
    <dbReference type="NCBI Taxonomy" id="1337051"/>
    <lineage>
        <taxon>Bacteria</taxon>
        <taxon>Bacillati</taxon>
        <taxon>Bacillota</taxon>
        <taxon>Clostridia</taxon>
        <taxon>Lachnospirales</taxon>
        <taxon>Lachnospiraceae</taxon>
        <taxon>Murimonas</taxon>
    </lineage>
</organism>
<keyword evidence="2" id="KW-1185">Reference proteome</keyword>
<dbReference type="RefSeq" id="WP_257497860.1">
    <property type="nucleotide sequence ID" value="NZ_JANKBI010000015.1"/>
</dbReference>
<name>A0AB73SZH9_9FIRM</name>
<dbReference type="Proteomes" id="UP000245412">
    <property type="component" value="Unassembled WGS sequence"/>
</dbReference>
<reference evidence="1 2" key="1">
    <citation type="submission" date="2018-05" db="EMBL/GenBank/DDBJ databases">
        <authorList>
            <person name="Goeker M."/>
            <person name="Huntemann M."/>
            <person name="Clum A."/>
            <person name="Pillay M."/>
            <person name="Palaniappan K."/>
            <person name="Varghese N."/>
            <person name="Mikhailova N."/>
            <person name="Stamatis D."/>
            <person name="Reddy T."/>
            <person name="Daum C."/>
            <person name="Shapiro N."/>
            <person name="Ivanova N."/>
            <person name="Kyrpides N."/>
            <person name="Woyke T."/>
        </authorList>
    </citation>
    <scope>NUCLEOTIDE SEQUENCE [LARGE SCALE GENOMIC DNA]</scope>
    <source>
        <strain evidence="1 2">DSM 26524</strain>
    </source>
</reference>
<evidence type="ECO:0008006" key="3">
    <source>
        <dbReference type="Google" id="ProtNLM"/>
    </source>
</evidence>
<comment type="caution">
    <text evidence="1">The sequence shown here is derived from an EMBL/GenBank/DDBJ whole genome shotgun (WGS) entry which is preliminary data.</text>
</comment>
<dbReference type="EMBL" id="QGGY01000015">
    <property type="protein sequence ID" value="PWJ72993.1"/>
    <property type="molecule type" value="Genomic_DNA"/>
</dbReference>
<proteinExistence type="predicted"/>
<gene>
    <name evidence="1" type="ORF">C7383_115149</name>
</gene>
<sequence>MIKQERTKAAMAELYAWFKELMAVPEQFWGEYAFWREPLKNKIKAEQRAEFIRKSVSCGRYEAAAVMERHGDASPAALCRVLGLKTIYDNSENGGCHIIFAWFTEPDEITISAEVLRRMDARLSLGGICGHSLEEILLAHEIFHYIESQKSKTIYTRTEKIELWRKPFTNRSAVAALSEIAGMAFARELLALDFSPFALDIIMLYLYDETAAAELYERVMKAWKESQGTK</sequence>
<dbReference type="AlphaFoldDB" id="A0AB73SZH9"/>
<protein>
    <recommendedName>
        <fullName evidence="3">ImmA/IrrE family metallo-endopeptidase</fullName>
    </recommendedName>
</protein>
<accession>A0AB73SZH9</accession>
<evidence type="ECO:0000313" key="1">
    <source>
        <dbReference type="EMBL" id="PWJ72993.1"/>
    </source>
</evidence>
<evidence type="ECO:0000313" key="2">
    <source>
        <dbReference type="Proteomes" id="UP000245412"/>
    </source>
</evidence>